<dbReference type="SMART" id="SM00339">
    <property type="entry name" value="FH"/>
    <property type="match status" value="1"/>
</dbReference>
<dbReference type="GO" id="GO:0005634">
    <property type="term" value="C:nucleus"/>
    <property type="evidence" value="ECO:0007669"/>
    <property type="project" value="UniProtKB-SubCell"/>
</dbReference>
<name>A0A9P8P8V4_9ASCO</name>
<evidence type="ECO:0000256" key="2">
    <source>
        <dbReference type="ARBA" id="ARBA00023125"/>
    </source>
</evidence>
<dbReference type="InterPro" id="IPR036390">
    <property type="entry name" value="WH_DNA-bd_sf"/>
</dbReference>
<feature type="DNA-binding region" description="Fork-head" evidence="4">
    <location>
        <begin position="141"/>
        <end position="243"/>
    </location>
</feature>
<dbReference type="PRINTS" id="PR00053">
    <property type="entry name" value="FORKHEAD"/>
</dbReference>
<feature type="region of interest" description="Disordered" evidence="5">
    <location>
        <begin position="1"/>
        <end position="129"/>
    </location>
</feature>
<dbReference type="SUPFAM" id="SSF46785">
    <property type="entry name" value="Winged helix' DNA-binding domain"/>
    <property type="match status" value="1"/>
</dbReference>
<feature type="domain" description="Fork-head" evidence="6">
    <location>
        <begin position="141"/>
        <end position="243"/>
    </location>
</feature>
<dbReference type="GO" id="GO:0000978">
    <property type="term" value="F:RNA polymerase II cis-regulatory region sequence-specific DNA binding"/>
    <property type="evidence" value="ECO:0007669"/>
    <property type="project" value="UniProtKB-ARBA"/>
</dbReference>
<evidence type="ECO:0000256" key="5">
    <source>
        <dbReference type="SAM" id="MobiDB-lite"/>
    </source>
</evidence>
<dbReference type="Proteomes" id="UP000769157">
    <property type="component" value="Unassembled WGS sequence"/>
</dbReference>
<dbReference type="PANTHER" id="PTHR11829:SF343">
    <property type="entry name" value="FORK-HEAD DOMAIN-CONTAINING PROTEIN"/>
    <property type="match status" value="1"/>
</dbReference>
<dbReference type="CDD" id="cd00059">
    <property type="entry name" value="FH_FOX"/>
    <property type="match status" value="1"/>
</dbReference>
<dbReference type="InterPro" id="IPR050211">
    <property type="entry name" value="FOX_domain-containing"/>
</dbReference>
<dbReference type="InterPro" id="IPR018122">
    <property type="entry name" value="TF_fork_head_CS_1"/>
</dbReference>
<gene>
    <name evidence="7" type="ORF">OGAPHI_002799</name>
</gene>
<keyword evidence="8" id="KW-1185">Reference proteome</keyword>
<evidence type="ECO:0000256" key="1">
    <source>
        <dbReference type="ARBA" id="ARBA00004123"/>
    </source>
</evidence>
<dbReference type="PROSITE" id="PS00657">
    <property type="entry name" value="FORK_HEAD_1"/>
    <property type="match status" value="1"/>
</dbReference>
<dbReference type="PROSITE" id="PS00658">
    <property type="entry name" value="FORK_HEAD_2"/>
    <property type="match status" value="1"/>
</dbReference>
<dbReference type="AlphaFoldDB" id="A0A9P8P8V4"/>
<keyword evidence="3 4" id="KW-0539">Nucleus</keyword>
<dbReference type="Pfam" id="PF00250">
    <property type="entry name" value="Forkhead"/>
    <property type="match status" value="1"/>
</dbReference>
<dbReference type="PROSITE" id="PS50039">
    <property type="entry name" value="FORK_HEAD_3"/>
    <property type="match status" value="1"/>
</dbReference>
<dbReference type="GeneID" id="70234766"/>
<sequence length="472" mass="52416">MKQELLPPATIISPINKSFELKTPPHSVLRHGSLKPNDARSCLRANGLLSPEFSSPQLKRDASDESDEPSVDQSDDDYEEPGYSKKRKLHSSPPPAPKFNEPEPNGKSRSATKSRRLKGPQNIEIPLPEDMPPVIFDSMEKPPFSYASLIGMAILRAPGRKLTLSQIYQWISDNFKYYKKGEVGWQNSIRHNLSLNKSFAKTEKSKDGKGHFWKIVDGFEYQFCNIKNFEKMMAAGKLKRSRDQPSLATKSLSYTPAQSQTGQSLEAPLKRANTEPFGLDFDHSHQNMVLGSIPELTAPASSWTSSAAGDNIVFKELQPNPDQFLESPGGPIFAARSLPFTSSFSCKSTLELSPIKSGETGPLLEPLTPKQNGSLNTLQKSQYQYDQLLLSKFKSPTSVLKTPNFAPSKKLWTSPSYLDDFYTSPSAGRGVDDENLYGSPVAPVKKRKTGTPARYSTNEIFGIDICKIHHDD</sequence>
<dbReference type="GO" id="GO:0001228">
    <property type="term" value="F:DNA-binding transcription activator activity, RNA polymerase II-specific"/>
    <property type="evidence" value="ECO:0007669"/>
    <property type="project" value="UniProtKB-ARBA"/>
</dbReference>
<keyword evidence="2 4" id="KW-0238">DNA-binding</keyword>
<comment type="subcellular location">
    <subcellularLocation>
        <location evidence="1 4">Nucleus</location>
    </subcellularLocation>
</comment>
<protein>
    <recommendedName>
        <fullName evidence="6">Fork-head domain-containing protein</fullName>
    </recommendedName>
</protein>
<feature type="region of interest" description="Disordered" evidence="5">
    <location>
        <begin position="247"/>
        <end position="267"/>
    </location>
</feature>
<dbReference type="RefSeq" id="XP_046061962.1">
    <property type="nucleotide sequence ID" value="XM_046203709.1"/>
</dbReference>
<evidence type="ECO:0000313" key="8">
    <source>
        <dbReference type="Proteomes" id="UP000769157"/>
    </source>
</evidence>
<dbReference type="InterPro" id="IPR036388">
    <property type="entry name" value="WH-like_DNA-bd_sf"/>
</dbReference>
<dbReference type="OrthoDB" id="5954824at2759"/>
<reference evidence="7" key="2">
    <citation type="submission" date="2021-01" db="EMBL/GenBank/DDBJ databases">
        <authorList>
            <person name="Schikora-Tamarit M.A."/>
        </authorList>
    </citation>
    <scope>NUCLEOTIDE SEQUENCE</scope>
    <source>
        <strain evidence="7">CBS6075</strain>
    </source>
</reference>
<comment type="caution">
    <text evidence="7">The sequence shown here is derived from an EMBL/GenBank/DDBJ whole genome shotgun (WGS) entry which is preliminary data.</text>
</comment>
<reference evidence="7" key="1">
    <citation type="journal article" date="2021" name="Open Biol.">
        <title>Shared evolutionary footprints suggest mitochondrial oxidative damage underlies multiple complex I losses in fungi.</title>
        <authorList>
            <person name="Schikora-Tamarit M.A."/>
            <person name="Marcet-Houben M."/>
            <person name="Nosek J."/>
            <person name="Gabaldon T."/>
        </authorList>
    </citation>
    <scope>NUCLEOTIDE SEQUENCE</scope>
    <source>
        <strain evidence="7">CBS6075</strain>
    </source>
</reference>
<evidence type="ECO:0000256" key="4">
    <source>
        <dbReference type="PROSITE-ProRule" id="PRU00089"/>
    </source>
</evidence>
<proteinExistence type="predicted"/>
<evidence type="ECO:0000256" key="3">
    <source>
        <dbReference type="ARBA" id="ARBA00023242"/>
    </source>
</evidence>
<dbReference type="PANTHER" id="PTHR11829">
    <property type="entry name" value="FORKHEAD BOX PROTEIN"/>
    <property type="match status" value="1"/>
</dbReference>
<dbReference type="EMBL" id="JAEUBE010000183">
    <property type="protein sequence ID" value="KAH3667150.1"/>
    <property type="molecule type" value="Genomic_DNA"/>
</dbReference>
<dbReference type="Gene3D" id="1.10.10.10">
    <property type="entry name" value="Winged helix-like DNA-binding domain superfamily/Winged helix DNA-binding domain"/>
    <property type="match status" value="1"/>
</dbReference>
<organism evidence="7 8">
    <name type="scientific">Ogataea philodendri</name>
    <dbReference type="NCBI Taxonomy" id="1378263"/>
    <lineage>
        <taxon>Eukaryota</taxon>
        <taxon>Fungi</taxon>
        <taxon>Dikarya</taxon>
        <taxon>Ascomycota</taxon>
        <taxon>Saccharomycotina</taxon>
        <taxon>Pichiomycetes</taxon>
        <taxon>Pichiales</taxon>
        <taxon>Pichiaceae</taxon>
        <taxon>Ogataea</taxon>
    </lineage>
</organism>
<evidence type="ECO:0000259" key="6">
    <source>
        <dbReference type="PROSITE" id="PS50039"/>
    </source>
</evidence>
<feature type="compositionally biased region" description="Acidic residues" evidence="5">
    <location>
        <begin position="64"/>
        <end position="80"/>
    </location>
</feature>
<feature type="compositionally biased region" description="Polar residues" evidence="5">
    <location>
        <begin position="247"/>
        <end position="264"/>
    </location>
</feature>
<evidence type="ECO:0000313" key="7">
    <source>
        <dbReference type="EMBL" id="KAH3667150.1"/>
    </source>
</evidence>
<accession>A0A9P8P8V4</accession>
<dbReference type="FunFam" id="1.10.10.10:FF:000260">
    <property type="entry name" value="Forkhead transcription factor (Sep1)"/>
    <property type="match status" value="1"/>
</dbReference>
<dbReference type="InterPro" id="IPR001766">
    <property type="entry name" value="Fork_head_dom"/>
</dbReference>
<dbReference type="InterPro" id="IPR030456">
    <property type="entry name" value="TF_fork_head_CS_2"/>
</dbReference>